<feature type="transmembrane region" description="Helical" evidence="6">
    <location>
        <begin position="177"/>
        <end position="201"/>
    </location>
</feature>
<feature type="transmembrane region" description="Helical" evidence="6">
    <location>
        <begin position="106"/>
        <end position="128"/>
    </location>
</feature>
<feature type="transmembrane region" description="Helical" evidence="6">
    <location>
        <begin position="135"/>
        <end position="157"/>
    </location>
</feature>
<feature type="transmembrane region" description="Helical" evidence="6">
    <location>
        <begin position="352"/>
        <end position="376"/>
    </location>
</feature>
<dbReference type="Gene3D" id="1.20.1250.20">
    <property type="entry name" value="MFS general substrate transporter like domains"/>
    <property type="match status" value="1"/>
</dbReference>
<proteinExistence type="inferred from homology"/>
<dbReference type="Pfam" id="PF03209">
    <property type="entry name" value="PUCC"/>
    <property type="match status" value="1"/>
</dbReference>
<dbReference type="InterPro" id="IPR004896">
    <property type="entry name" value="PucC-rel"/>
</dbReference>
<dbReference type="Proteomes" id="UP000501891">
    <property type="component" value="Chromosome"/>
</dbReference>
<dbReference type="GO" id="GO:0016020">
    <property type="term" value="C:membrane"/>
    <property type="evidence" value="ECO:0007669"/>
    <property type="project" value="UniProtKB-SubCell"/>
</dbReference>
<accession>A0A858R9V3</accession>
<feature type="transmembrane region" description="Helical" evidence="6">
    <location>
        <begin position="208"/>
        <end position="228"/>
    </location>
</feature>
<keyword evidence="4 6" id="KW-1133">Transmembrane helix</keyword>
<dbReference type="SUPFAM" id="SSF103473">
    <property type="entry name" value="MFS general substrate transporter"/>
    <property type="match status" value="1"/>
</dbReference>
<dbReference type="CDD" id="cd06176">
    <property type="entry name" value="MFS_BCD_PucC-like"/>
    <property type="match status" value="1"/>
</dbReference>
<feature type="transmembrane region" description="Helical" evidence="6">
    <location>
        <begin position="68"/>
        <end position="86"/>
    </location>
</feature>
<evidence type="ECO:0000256" key="3">
    <source>
        <dbReference type="ARBA" id="ARBA00022692"/>
    </source>
</evidence>
<evidence type="ECO:0000256" key="1">
    <source>
        <dbReference type="ARBA" id="ARBA00004141"/>
    </source>
</evidence>
<keyword evidence="3 6" id="KW-0812">Transmembrane</keyword>
<feature type="transmembrane region" description="Helical" evidence="6">
    <location>
        <begin position="438"/>
        <end position="458"/>
    </location>
</feature>
<dbReference type="PIRSF" id="PIRSF016565">
    <property type="entry name" value="PucC"/>
    <property type="match status" value="1"/>
</dbReference>
<gene>
    <name evidence="7" type="ORF">HHL28_15290</name>
</gene>
<keyword evidence="5 6" id="KW-0472">Membrane</keyword>
<dbReference type="InterPro" id="IPR026036">
    <property type="entry name" value="PucC"/>
</dbReference>
<feature type="transmembrane region" description="Helical" evidence="6">
    <location>
        <begin position="297"/>
        <end position="315"/>
    </location>
</feature>
<evidence type="ECO:0000313" key="7">
    <source>
        <dbReference type="EMBL" id="QJE74260.1"/>
    </source>
</evidence>
<feature type="transmembrane region" description="Helical" evidence="6">
    <location>
        <begin position="35"/>
        <end position="56"/>
    </location>
</feature>
<dbReference type="InterPro" id="IPR036259">
    <property type="entry name" value="MFS_trans_sf"/>
</dbReference>
<dbReference type="AlphaFoldDB" id="A0A858R9V3"/>
<evidence type="ECO:0000256" key="4">
    <source>
        <dbReference type="ARBA" id="ARBA00022989"/>
    </source>
</evidence>
<dbReference type="PANTHER" id="PTHR23538">
    <property type="entry name" value="44.5 KD BACTERIOCHLOROPHYLL SYNTHASE SUBUNIT"/>
    <property type="match status" value="1"/>
</dbReference>
<name>A0A858R9V3_9PROT</name>
<evidence type="ECO:0000256" key="2">
    <source>
        <dbReference type="ARBA" id="ARBA00008412"/>
    </source>
</evidence>
<dbReference type="EMBL" id="CP051775">
    <property type="protein sequence ID" value="QJE74260.1"/>
    <property type="molecule type" value="Genomic_DNA"/>
</dbReference>
<organism evidence="7 8">
    <name type="scientific">Aerophototrophica crusticola</name>
    <dbReference type="NCBI Taxonomy" id="1709002"/>
    <lineage>
        <taxon>Bacteria</taxon>
        <taxon>Pseudomonadati</taxon>
        <taxon>Pseudomonadota</taxon>
        <taxon>Alphaproteobacteria</taxon>
        <taxon>Rhodospirillales</taxon>
        <taxon>Rhodospirillaceae</taxon>
        <taxon>Aerophototrophica</taxon>
    </lineage>
</organism>
<protein>
    <submittedName>
        <fullName evidence="7">BCD family MFS transporter</fullName>
    </submittedName>
</protein>
<evidence type="ECO:0000313" key="8">
    <source>
        <dbReference type="Proteomes" id="UP000501891"/>
    </source>
</evidence>
<evidence type="ECO:0000256" key="6">
    <source>
        <dbReference type="SAM" id="Phobius"/>
    </source>
</evidence>
<feature type="transmembrane region" description="Helical" evidence="6">
    <location>
        <begin position="327"/>
        <end position="346"/>
    </location>
</feature>
<dbReference type="KEGG" id="acru:HHL28_15290"/>
<dbReference type="PANTHER" id="PTHR23538:SF1">
    <property type="entry name" value="44.5 KD BACTERIOCHLOROPHYLL SYNTHASE SUBUNIT"/>
    <property type="match status" value="1"/>
</dbReference>
<sequence length="482" mass="49829">MTRRSSPLVTAFMRLGPAVLPFADAATAELPLSRLLRLALFQVSVGMAVVLLNGTLNRVMIVELGVPTWLVALMVSLPLVFAPLRALVGFKSDTHRSFLGWRRVPYIWFGTLLQFGGFAIMPFALILLSGDSNAAPWVGTAAAALAFLLVGAGLHTTQTAGLALATDLAPEAARPRVVALLYVMLLLGMAGSAFLFGALLADFGQVRLIQVIQGAALATMVLNVLALWKQEPRRPHLTAPGKPRPRFAEAWGEFRAQGRATRVLVAVGLGTAGFSMQDILLEPYGAQVLHLSVGQTTLLTALMALGTLAGFALAAKRLAGGGDPFRLAALGCLVGIAAFSAVVFASPLASAALFRAGTVLIGVGGGLFAVGTLTAAMELADAAGGRSGLALGAWGAVQATAAGLAIAFGGALRDIIGGLALDGRLGPALADPSVGYSAVYHLEIAFLFATLVAVGPLVRRNPTGSDRRDRPPARFGLAEFPG</sequence>
<evidence type="ECO:0000256" key="5">
    <source>
        <dbReference type="ARBA" id="ARBA00023136"/>
    </source>
</evidence>
<reference evidence="7" key="1">
    <citation type="submission" date="2020-04" db="EMBL/GenBank/DDBJ databases">
        <title>A desert anoxygenic phototrophic bacterium fixes CO2 using RubisCO under aerobic conditions.</title>
        <authorList>
            <person name="Tang K."/>
        </authorList>
    </citation>
    <scope>NUCLEOTIDE SEQUENCE [LARGE SCALE GENOMIC DNA]</scope>
    <source>
        <strain evidence="7">MIMtkB3</strain>
    </source>
</reference>
<comment type="subcellular location">
    <subcellularLocation>
        <location evidence="1">Membrane</location>
        <topology evidence="1">Multi-pass membrane protein</topology>
    </subcellularLocation>
</comment>
<comment type="similarity">
    <text evidence="2">Belongs to the PucC family.</text>
</comment>
<keyword evidence="8" id="KW-1185">Reference proteome</keyword>
<feature type="transmembrane region" description="Helical" evidence="6">
    <location>
        <begin position="388"/>
        <end position="412"/>
    </location>
</feature>